<evidence type="ECO:0000313" key="3">
    <source>
        <dbReference type="EMBL" id="UOQ59949.1"/>
    </source>
</evidence>
<protein>
    <submittedName>
        <fullName evidence="3">LpqB family beta-propeller domain-containing protein</fullName>
    </submittedName>
</protein>
<dbReference type="InterPro" id="IPR019606">
    <property type="entry name" value="GerMN"/>
</dbReference>
<dbReference type="InterPro" id="IPR059026">
    <property type="entry name" value="LpqB_N"/>
</dbReference>
<feature type="domain" description="GerMN" evidence="2">
    <location>
        <begin position="201"/>
        <end position="291"/>
    </location>
</feature>
<dbReference type="EMBL" id="CP095043">
    <property type="protein sequence ID" value="UOQ59949.1"/>
    <property type="molecule type" value="Genomic_DNA"/>
</dbReference>
<accession>A0ABY4FUV7</accession>
<name>A0ABY4FUV7_9MICO</name>
<gene>
    <name evidence="3" type="ORF">MUN76_12990</name>
</gene>
<proteinExistence type="predicted"/>
<dbReference type="Pfam" id="PF25976">
    <property type="entry name" value="LpqB_N"/>
    <property type="match status" value="1"/>
</dbReference>
<organism evidence="3 4">
    <name type="scientific">Leucobacter rhizosphaerae</name>
    <dbReference type="NCBI Taxonomy" id="2932245"/>
    <lineage>
        <taxon>Bacteria</taxon>
        <taxon>Bacillati</taxon>
        <taxon>Actinomycetota</taxon>
        <taxon>Actinomycetes</taxon>
        <taxon>Micrococcales</taxon>
        <taxon>Microbacteriaceae</taxon>
        <taxon>Leucobacter</taxon>
    </lineage>
</organism>
<evidence type="ECO:0000313" key="4">
    <source>
        <dbReference type="Proteomes" id="UP000831775"/>
    </source>
</evidence>
<reference evidence="3 4" key="1">
    <citation type="submission" date="2022-04" db="EMBL/GenBank/DDBJ databases">
        <title>Leucobacter sp. isolated from rhizosphere of onion.</title>
        <authorList>
            <person name="Won M."/>
            <person name="Lee C.-M."/>
            <person name="Woen H.-Y."/>
            <person name="Kwon S.-W."/>
        </authorList>
    </citation>
    <scope>NUCLEOTIDE SEQUENCE [LARGE SCALE GENOMIC DNA]</scope>
    <source>
        <strain evidence="3 4">H25R-14</strain>
    </source>
</reference>
<feature type="signal peptide" evidence="1">
    <location>
        <begin position="1"/>
        <end position="21"/>
    </location>
</feature>
<keyword evidence="1" id="KW-0732">Signal</keyword>
<dbReference type="Proteomes" id="UP000831775">
    <property type="component" value="Chromosome"/>
</dbReference>
<dbReference type="Pfam" id="PF10646">
    <property type="entry name" value="Germane"/>
    <property type="match status" value="1"/>
</dbReference>
<evidence type="ECO:0000256" key="1">
    <source>
        <dbReference type="SAM" id="SignalP"/>
    </source>
</evidence>
<dbReference type="PROSITE" id="PS51257">
    <property type="entry name" value="PROKAR_LIPOPROTEIN"/>
    <property type="match status" value="1"/>
</dbReference>
<feature type="chain" id="PRO_5045228287" evidence="1">
    <location>
        <begin position="22"/>
        <end position="557"/>
    </location>
</feature>
<keyword evidence="4" id="KW-1185">Reference proteome</keyword>
<dbReference type="RefSeq" id="WP_244685226.1">
    <property type="nucleotide sequence ID" value="NZ_CP095043.1"/>
</dbReference>
<dbReference type="SMART" id="SM00909">
    <property type="entry name" value="Germane"/>
    <property type="match status" value="1"/>
</dbReference>
<sequence>MTRRIGFVRTAVVAVAVLALAGCNAIPGSGPVQVGLTDLKQVDQLVQFNPSGPVAGSSQEDLVRGFVQAATSSSDDYSVAREFLSTEYADQWDPYYGVLIDDGSRPYRDDGDFAGVLSLAAAANVDAQGLMLPAEPGPTTDMRFEFELVGDEWRISSAPSGIILDRSDFLAIWSSHELNFVGPDGLLVPETRWYLNRTALATEIVGGLIEGPGRRMQESVQSGFPAGVTLVSGTVPIVDGHARVDLSSELLEAGPETLKLVEQQLSTSLKSVQGVTGIELLADGASLFEGATTTRSELRPSADIVNAAVVSDGALGLLIGGEFREIEGLSGPVLDLDPEAVTLSFDGTAAAVRHGGGVTRVTAEESAIVDDRPGLVDPSFDVYGTIWTVQRATADQLRATTPDGTGLAIAAPWLAGRDPVAVRLSTDGSQIAALVESPDGSVVLVAGVVRDDAGVPLRTTDEAVAQLWTTGSPVDFDWIDQTKFAALTDLGNASKVTTGGPGLFAQEQGSVPDGAAISGGGLRSQLRVLGDGDALFASQGSGWQRIDNGIELLAKRG</sequence>
<evidence type="ECO:0000259" key="2">
    <source>
        <dbReference type="SMART" id="SM00909"/>
    </source>
</evidence>